<dbReference type="RefSeq" id="WP_093414723.1">
    <property type="nucleotide sequence ID" value="NZ_FOZX01000001.1"/>
</dbReference>
<dbReference type="STRING" id="95161.SAMN05660874_01256"/>
<proteinExistence type="predicted"/>
<keyword evidence="2" id="KW-1185">Reference proteome</keyword>
<dbReference type="EMBL" id="FOZX01000001">
    <property type="protein sequence ID" value="SFS45503.1"/>
    <property type="molecule type" value="Genomic_DNA"/>
</dbReference>
<sequence length="60" mass="6763">MIYVLAAIGALTIAVLMWKAFGPQVTPARPRRASVAPDDDPEFLRRLAEQQRKNKPQDED</sequence>
<protein>
    <submittedName>
        <fullName evidence="1">Uncharacterized protein</fullName>
    </submittedName>
</protein>
<dbReference type="Proteomes" id="UP000198852">
    <property type="component" value="Unassembled WGS sequence"/>
</dbReference>
<gene>
    <name evidence="1" type="ORF">SAMN05660874_01256</name>
</gene>
<evidence type="ECO:0000313" key="2">
    <source>
        <dbReference type="Proteomes" id="UP000198852"/>
    </source>
</evidence>
<dbReference type="OrthoDB" id="3578910at2"/>
<evidence type="ECO:0000313" key="1">
    <source>
        <dbReference type="EMBL" id="SFS45503.1"/>
    </source>
</evidence>
<dbReference type="AlphaFoldDB" id="A0A1I6PZ80"/>
<reference evidence="2" key="1">
    <citation type="submission" date="2016-10" db="EMBL/GenBank/DDBJ databases">
        <authorList>
            <person name="Varghese N."/>
            <person name="Submissions S."/>
        </authorList>
    </citation>
    <scope>NUCLEOTIDE SEQUENCE [LARGE SCALE GENOMIC DNA]</scope>
    <source>
        <strain evidence="2">DSM 44771</strain>
    </source>
</reference>
<accession>A0A1I6PZ80</accession>
<organism evidence="1 2">
    <name type="scientific">Saccharopolyspora flava</name>
    <dbReference type="NCBI Taxonomy" id="95161"/>
    <lineage>
        <taxon>Bacteria</taxon>
        <taxon>Bacillati</taxon>
        <taxon>Actinomycetota</taxon>
        <taxon>Actinomycetes</taxon>
        <taxon>Pseudonocardiales</taxon>
        <taxon>Pseudonocardiaceae</taxon>
        <taxon>Saccharopolyspora</taxon>
    </lineage>
</organism>
<name>A0A1I6PZ80_9PSEU</name>